<dbReference type="PRINTS" id="PR00080">
    <property type="entry name" value="SDRFAMILY"/>
</dbReference>
<evidence type="ECO:0000256" key="1">
    <source>
        <dbReference type="ARBA" id="ARBA00006484"/>
    </source>
</evidence>
<dbReference type="PANTHER" id="PTHR24321">
    <property type="entry name" value="DEHYDROGENASES, SHORT CHAIN"/>
    <property type="match status" value="1"/>
</dbReference>
<dbReference type="NCBIfam" id="NF005559">
    <property type="entry name" value="PRK07231.1"/>
    <property type="match status" value="1"/>
</dbReference>
<keyword evidence="4" id="KW-1185">Reference proteome</keyword>
<dbReference type="CDD" id="cd05233">
    <property type="entry name" value="SDR_c"/>
    <property type="match status" value="1"/>
</dbReference>
<proteinExistence type="inferred from homology"/>
<protein>
    <recommendedName>
        <fullName evidence="5">Short-chain dehydrogenase</fullName>
    </recommendedName>
</protein>
<dbReference type="PROSITE" id="PS00061">
    <property type="entry name" value="ADH_SHORT"/>
    <property type="match status" value="1"/>
</dbReference>
<dbReference type="PANTHER" id="PTHR24321:SF8">
    <property type="entry name" value="ESTRADIOL 17-BETA-DEHYDROGENASE 8-RELATED"/>
    <property type="match status" value="1"/>
</dbReference>
<dbReference type="EMBL" id="MQWD01000001">
    <property type="protein sequence ID" value="PAP74980.1"/>
    <property type="molecule type" value="Genomic_DNA"/>
</dbReference>
<reference evidence="3 4" key="1">
    <citation type="submission" date="2016-11" db="EMBL/GenBank/DDBJ databases">
        <title>Study of marine rhodopsin-containing bacteria.</title>
        <authorList>
            <person name="Yoshizawa S."/>
            <person name="Kumagai Y."/>
            <person name="Kogure K."/>
        </authorList>
    </citation>
    <scope>NUCLEOTIDE SEQUENCE [LARGE SCALE GENOMIC DNA]</scope>
    <source>
        <strain evidence="3 4">SAORIC-28</strain>
    </source>
</reference>
<dbReference type="InterPro" id="IPR036291">
    <property type="entry name" value="NAD(P)-bd_dom_sf"/>
</dbReference>
<dbReference type="InterPro" id="IPR002347">
    <property type="entry name" value="SDR_fam"/>
</dbReference>
<evidence type="ECO:0008006" key="5">
    <source>
        <dbReference type="Google" id="ProtNLM"/>
    </source>
</evidence>
<dbReference type="Gene3D" id="3.40.50.720">
    <property type="entry name" value="NAD(P)-binding Rossmann-like Domain"/>
    <property type="match status" value="1"/>
</dbReference>
<dbReference type="SUPFAM" id="SSF51735">
    <property type="entry name" value="NAD(P)-binding Rossmann-fold domains"/>
    <property type="match status" value="1"/>
</dbReference>
<dbReference type="PRINTS" id="PR00081">
    <property type="entry name" value="GDHRDH"/>
</dbReference>
<organism evidence="3 4">
    <name type="scientific">Rubrivirga marina</name>
    <dbReference type="NCBI Taxonomy" id="1196024"/>
    <lineage>
        <taxon>Bacteria</taxon>
        <taxon>Pseudomonadati</taxon>
        <taxon>Rhodothermota</taxon>
        <taxon>Rhodothermia</taxon>
        <taxon>Rhodothermales</taxon>
        <taxon>Rubricoccaceae</taxon>
        <taxon>Rubrivirga</taxon>
    </lineage>
</organism>
<accession>A0A271IV44</accession>
<evidence type="ECO:0000313" key="4">
    <source>
        <dbReference type="Proteomes" id="UP000216339"/>
    </source>
</evidence>
<dbReference type="Proteomes" id="UP000216339">
    <property type="component" value="Unassembled WGS sequence"/>
</dbReference>
<dbReference type="RefSeq" id="WP_095508606.1">
    <property type="nucleotide sequence ID" value="NZ_MQWD01000001.1"/>
</dbReference>
<dbReference type="FunFam" id="3.40.50.720:FF:000084">
    <property type="entry name" value="Short-chain dehydrogenase reductase"/>
    <property type="match status" value="1"/>
</dbReference>
<gene>
    <name evidence="3" type="ORF">BSZ37_00210</name>
</gene>
<sequence length="254" mass="25881">MPDPRFEDTVAVVTGAASGIGRETALQFAREGARVVVADVNEGGGAETVRLVAEAGGAAVFERCDVSDAGEVAALVDGAVEHWGRIDAMINNAGVGGLRAPTADYPDHDWEKTLAVNAGGVFYGTKHALRHMVPAGRGSVVNVASVAGIAGFAGSVAYCASKHAAVGVTRAAALEVARTGVTVNAVCPVFTDTPMVDDIKTYDPKLGDTLERRIPVGRLGTVAEIAAAILYLCGPDARFLTGLALPLDGGITAA</sequence>
<dbReference type="OrthoDB" id="9788235at2"/>
<evidence type="ECO:0000256" key="2">
    <source>
        <dbReference type="ARBA" id="ARBA00023002"/>
    </source>
</evidence>
<comment type="similarity">
    <text evidence="1">Belongs to the short-chain dehydrogenases/reductases (SDR) family.</text>
</comment>
<dbReference type="Pfam" id="PF13561">
    <property type="entry name" value="adh_short_C2"/>
    <property type="match status" value="1"/>
</dbReference>
<comment type="caution">
    <text evidence="3">The sequence shown here is derived from an EMBL/GenBank/DDBJ whole genome shotgun (WGS) entry which is preliminary data.</text>
</comment>
<dbReference type="InterPro" id="IPR020904">
    <property type="entry name" value="Sc_DH/Rdtase_CS"/>
</dbReference>
<name>A0A271IV44_9BACT</name>
<dbReference type="AlphaFoldDB" id="A0A271IV44"/>
<evidence type="ECO:0000313" key="3">
    <source>
        <dbReference type="EMBL" id="PAP74980.1"/>
    </source>
</evidence>
<dbReference type="GO" id="GO:0016491">
    <property type="term" value="F:oxidoreductase activity"/>
    <property type="evidence" value="ECO:0007669"/>
    <property type="project" value="UniProtKB-KW"/>
</dbReference>
<keyword evidence="2" id="KW-0560">Oxidoreductase</keyword>